<dbReference type="Gramene" id="LPERR07G09700.1">
    <property type="protein sequence ID" value="LPERR07G09700.1"/>
    <property type="gene ID" value="LPERR07G09700"/>
</dbReference>
<keyword evidence="3" id="KW-1185">Reference proteome</keyword>
<dbReference type="EnsemblPlants" id="LPERR07G09700.1">
    <property type="protein sequence ID" value="LPERR07G09700.1"/>
    <property type="gene ID" value="LPERR07G09700"/>
</dbReference>
<reference evidence="3" key="2">
    <citation type="submission" date="2013-12" db="EMBL/GenBank/DDBJ databases">
        <authorList>
            <person name="Yu Y."/>
            <person name="Lee S."/>
            <person name="de Baynast K."/>
            <person name="Wissotski M."/>
            <person name="Liu L."/>
            <person name="Talag J."/>
            <person name="Goicoechea J."/>
            <person name="Angelova A."/>
            <person name="Jetty R."/>
            <person name="Kudrna D."/>
            <person name="Golser W."/>
            <person name="Rivera L."/>
            <person name="Zhang J."/>
            <person name="Wing R."/>
        </authorList>
    </citation>
    <scope>NUCLEOTIDE SEQUENCE</scope>
</reference>
<evidence type="ECO:0000313" key="3">
    <source>
        <dbReference type="Proteomes" id="UP000032180"/>
    </source>
</evidence>
<reference evidence="2 3" key="1">
    <citation type="submission" date="2012-08" db="EMBL/GenBank/DDBJ databases">
        <title>Oryza genome evolution.</title>
        <authorList>
            <person name="Wing R.A."/>
        </authorList>
    </citation>
    <scope>NUCLEOTIDE SEQUENCE</scope>
</reference>
<evidence type="ECO:0000256" key="1">
    <source>
        <dbReference type="SAM" id="SignalP"/>
    </source>
</evidence>
<protein>
    <recommendedName>
        <fullName evidence="4">Wall-associated receptor kinase galacturonan-binding domain-containing protein</fullName>
    </recommendedName>
</protein>
<accession>A0A0D9WXY8</accession>
<proteinExistence type="predicted"/>
<name>A0A0D9WXY8_9ORYZ</name>
<keyword evidence="1" id="KW-0732">Signal</keyword>
<dbReference type="Proteomes" id="UP000032180">
    <property type="component" value="Chromosome 7"/>
</dbReference>
<reference evidence="2" key="3">
    <citation type="submission" date="2015-04" db="UniProtKB">
        <authorList>
            <consortium name="EnsemblPlants"/>
        </authorList>
    </citation>
    <scope>IDENTIFICATION</scope>
</reference>
<evidence type="ECO:0000313" key="2">
    <source>
        <dbReference type="EnsemblPlants" id="LPERR07G09700.1"/>
    </source>
</evidence>
<feature type="chain" id="PRO_5002349328" description="Wall-associated receptor kinase galacturonan-binding domain-containing protein" evidence="1">
    <location>
        <begin position="39"/>
        <end position="194"/>
    </location>
</feature>
<feature type="signal peptide" evidence="1">
    <location>
        <begin position="1"/>
        <end position="38"/>
    </location>
</feature>
<sequence>MRTPSLPIRLMHNVWRGVADTLLVVLLAVVVGGGGATGQKPCPQQLCFYCGCSAVQTETSAMQDSLSVTLTVSDGRLLGGCVAGMPMEPAVEDCDSEGGSCARREGEVDHLASLEAMMRDEQEVTGMALDLDGMKESYLTPHRRGRAPGFIQSALIQPEFGCVSTINYATWERCSLPVDESEVSCCPHRGLQVV</sequence>
<dbReference type="HOGENOM" id="CLU_1689268_0_0_1"/>
<dbReference type="AlphaFoldDB" id="A0A0D9WXY8"/>
<evidence type="ECO:0008006" key="4">
    <source>
        <dbReference type="Google" id="ProtNLM"/>
    </source>
</evidence>
<organism evidence="2 3">
    <name type="scientific">Leersia perrieri</name>
    <dbReference type="NCBI Taxonomy" id="77586"/>
    <lineage>
        <taxon>Eukaryota</taxon>
        <taxon>Viridiplantae</taxon>
        <taxon>Streptophyta</taxon>
        <taxon>Embryophyta</taxon>
        <taxon>Tracheophyta</taxon>
        <taxon>Spermatophyta</taxon>
        <taxon>Magnoliopsida</taxon>
        <taxon>Liliopsida</taxon>
        <taxon>Poales</taxon>
        <taxon>Poaceae</taxon>
        <taxon>BOP clade</taxon>
        <taxon>Oryzoideae</taxon>
        <taxon>Oryzeae</taxon>
        <taxon>Oryzinae</taxon>
        <taxon>Leersia</taxon>
    </lineage>
</organism>